<evidence type="ECO:0000256" key="1">
    <source>
        <dbReference type="SAM" id="MobiDB-lite"/>
    </source>
</evidence>
<feature type="chain" id="PRO_5004293697" description="Early transcribed membrane protein" evidence="3">
    <location>
        <begin position="23"/>
        <end position="159"/>
    </location>
</feature>
<gene>
    <name evidence="4" type="ORF">PY06488</name>
</gene>
<keyword evidence="2" id="KW-0812">Transmembrane</keyword>
<dbReference type="AlphaFoldDB" id="Q7RAL2"/>
<reference evidence="4 5" key="1">
    <citation type="journal article" date="2002" name="Nature">
        <title>Genome sequence and comparative analysis of the model rodent malaria parasite Plasmodium yoelii yoelii.</title>
        <authorList>
            <person name="Carlton J.M."/>
            <person name="Angiuoli S.V."/>
            <person name="Suh B.B."/>
            <person name="Kooij T.W."/>
            <person name="Pertea M."/>
            <person name="Silva J.C."/>
            <person name="Ermolaeva M.D."/>
            <person name="Allen J.E."/>
            <person name="Selengut J.D."/>
            <person name="Koo H.L."/>
            <person name="Peterson J.D."/>
            <person name="Pop M."/>
            <person name="Kosack D.S."/>
            <person name="Shumway M.F."/>
            <person name="Bidwell S.L."/>
            <person name="Shallom S.J."/>
            <person name="van Aken S.E."/>
            <person name="Riedmuller S.B."/>
            <person name="Feldblyum T.V."/>
            <person name="Cho J.K."/>
            <person name="Quackenbush J."/>
            <person name="Sedegah M."/>
            <person name="Shoaibi A."/>
            <person name="Cummings L.M."/>
            <person name="Florens L."/>
            <person name="Yates J.R."/>
            <person name="Raine J.D."/>
            <person name="Sinden R.E."/>
            <person name="Harris M.A."/>
            <person name="Cunningham D.A."/>
            <person name="Preiser P.R."/>
            <person name="Bergman L.W."/>
            <person name="Vaidya A.B."/>
            <person name="van Lin L.H."/>
            <person name="Janse C.J."/>
            <person name="Waters A.P."/>
            <person name="Smith H.O."/>
            <person name="White O.R."/>
            <person name="Salzberg S.L."/>
            <person name="Venter J.C."/>
            <person name="Fraser C.M."/>
            <person name="Hoffman S.L."/>
            <person name="Gardner M.J."/>
            <person name="Carucci D.J."/>
        </authorList>
    </citation>
    <scope>NUCLEOTIDE SEQUENCE [LARGE SCALE GENOMIC DNA]</scope>
    <source>
        <strain evidence="4 5">17XNL</strain>
    </source>
</reference>
<organism evidence="4 5">
    <name type="scientific">Plasmodium yoelii yoelii</name>
    <dbReference type="NCBI Taxonomy" id="73239"/>
    <lineage>
        <taxon>Eukaryota</taxon>
        <taxon>Sar</taxon>
        <taxon>Alveolata</taxon>
        <taxon>Apicomplexa</taxon>
        <taxon>Aconoidasida</taxon>
        <taxon>Haemosporida</taxon>
        <taxon>Plasmodiidae</taxon>
        <taxon>Plasmodium</taxon>
        <taxon>Plasmodium (Vinckeia)</taxon>
    </lineage>
</organism>
<dbReference type="Proteomes" id="UP000008553">
    <property type="component" value="Unassembled WGS sequence"/>
</dbReference>
<keyword evidence="2" id="KW-1133">Transmembrane helix</keyword>
<keyword evidence="5" id="KW-1185">Reference proteome</keyword>
<sequence>MKLTKALYFAAFLLGINVLTPGSNNYVEANPEIINRIKKKNANNSFIRKIKNNNAAVISTLFATLTLVFGTTFAVMHYQKNGVTKKPSSDSKTKPLTVPRKNPNTISDNKSTLSTTKKLFNSDTPLKQLFVFRYFPILKINRDLFCIPNSIMTYIFICK</sequence>
<evidence type="ECO:0000313" key="5">
    <source>
        <dbReference type="Proteomes" id="UP000008553"/>
    </source>
</evidence>
<dbReference type="InterPro" id="IPR006389">
    <property type="entry name" value="Early_transc_mb_plasmodium"/>
</dbReference>
<keyword evidence="2" id="KW-0472">Membrane</keyword>
<evidence type="ECO:0000256" key="2">
    <source>
        <dbReference type="SAM" id="Phobius"/>
    </source>
</evidence>
<feature type="signal peptide" evidence="3">
    <location>
        <begin position="1"/>
        <end position="22"/>
    </location>
</feature>
<comment type="caution">
    <text evidence="4">The sequence shown here is derived from an EMBL/GenBank/DDBJ whole genome shotgun (WGS) entry which is preliminary data.</text>
</comment>
<evidence type="ECO:0000313" key="4">
    <source>
        <dbReference type="EMBL" id="EAA18713.1"/>
    </source>
</evidence>
<dbReference type="PaxDb" id="73239-Q7RAL2"/>
<dbReference type="InParanoid" id="Q7RAL2"/>
<feature type="region of interest" description="Disordered" evidence="1">
    <location>
        <begin position="83"/>
        <end position="110"/>
    </location>
</feature>
<protein>
    <recommendedName>
        <fullName evidence="6">Early transcribed membrane protein</fullName>
    </recommendedName>
</protein>
<dbReference type="Pfam" id="PF09716">
    <property type="entry name" value="ETRAMP"/>
    <property type="match status" value="1"/>
</dbReference>
<dbReference type="EMBL" id="AABL01002198">
    <property type="protein sequence ID" value="EAA18713.1"/>
    <property type="molecule type" value="Genomic_DNA"/>
</dbReference>
<dbReference type="NCBIfam" id="TIGR01495">
    <property type="entry name" value="ETRAMP"/>
    <property type="match status" value="1"/>
</dbReference>
<proteinExistence type="predicted"/>
<accession>Q7RAL2</accession>
<name>Q7RAL2_PLAYO</name>
<keyword evidence="3" id="KW-0732">Signal</keyword>
<dbReference type="FunCoup" id="Q7RAL2">
    <property type="interactions" value="753"/>
</dbReference>
<feature type="transmembrane region" description="Helical" evidence="2">
    <location>
        <begin position="53"/>
        <end position="76"/>
    </location>
</feature>
<evidence type="ECO:0000256" key="3">
    <source>
        <dbReference type="SAM" id="SignalP"/>
    </source>
</evidence>
<evidence type="ECO:0008006" key="6">
    <source>
        <dbReference type="Google" id="ProtNLM"/>
    </source>
</evidence>